<dbReference type="InterPro" id="IPR002734">
    <property type="entry name" value="RibDG_C"/>
</dbReference>
<dbReference type="eggNOG" id="COG0262">
    <property type="taxonomic scope" value="Bacteria"/>
</dbReference>
<dbReference type="AlphaFoldDB" id="M7P2U1"/>
<sequence>MPEHGTRRVLLDLAVSLDGFIEGKNGETDWCIMEPDMKFDEFLDGIGTILYGRKSYDMWGQYAPEEGAPAEEKDFWEQINSKEKIVFSRTKNSDDAVYIHEDIRGTIARLKAQPGRDIWLYGGAGLITTFVNNGLVDEFRLSVHPVVLGEGKPLFTDVRERLNLSLAGTRSFSSGVVQLIYHRN</sequence>
<dbReference type="InterPro" id="IPR024072">
    <property type="entry name" value="DHFR-like_dom_sf"/>
</dbReference>
<dbReference type="EMBL" id="AOFT01000029">
    <property type="protein sequence ID" value="EMR04869.1"/>
    <property type="molecule type" value="Genomic_DNA"/>
</dbReference>
<dbReference type="PATRIC" id="fig|1235279.3.peg.3174"/>
<protein>
    <recommendedName>
        <fullName evidence="1">Bacterial bifunctional deaminase-reductase C-terminal domain-containing protein</fullName>
    </recommendedName>
</protein>
<evidence type="ECO:0000313" key="2">
    <source>
        <dbReference type="EMBL" id="EMR04869.1"/>
    </source>
</evidence>
<dbReference type="PANTHER" id="PTHR38011">
    <property type="entry name" value="DIHYDROFOLATE REDUCTASE FAMILY PROTEIN (AFU_ORTHOLOGUE AFUA_8G06820)"/>
    <property type="match status" value="1"/>
</dbReference>
<feature type="domain" description="Bacterial bifunctional deaminase-reductase C-terminal" evidence="1">
    <location>
        <begin position="9"/>
        <end position="177"/>
    </location>
</feature>
<name>M7P2U1_9BACL</name>
<gene>
    <name evidence="2" type="ORF">C772_03189</name>
</gene>
<comment type="caution">
    <text evidence="2">The sequence shown here is derived from an EMBL/GenBank/DDBJ whole genome shotgun (WGS) entry which is preliminary data.</text>
</comment>
<dbReference type="STRING" id="1235279.C772_03189"/>
<dbReference type="GO" id="GO:0008703">
    <property type="term" value="F:5-amino-6-(5-phosphoribosylamino)uracil reductase activity"/>
    <property type="evidence" value="ECO:0007669"/>
    <property type="project" value="InterPro"/>
</dbReference>
<dbReference type="OrthoDB" id="195113at2"/>
<evidence type="ECO:0000313" key="3">
    <source>
        <dbReference type="Proteomes" id="UP000011919"/>
    </source>
</evidence>
<dbReference type="PANTHER" id="PTHR38011:SF11">
    <property type="entry name" value="2,5-DIAMINO-6-RIBOSYLAMINO-4(3H)-PYRIMIDINONE 5'-PHOSPHATE REDUCTASE"/>
    <property type="match status" value="1"/>
</dbReference>
<accession>M7P2U1</accession>
<dbReference type="RefSeq" id="WP_008301532.1">
    <property type="nucleotide sequence ID" value="NZ_AOFT01000029.1"/>
</dbReference>
<organism evidence="2 3">
    <name type="scientific">Bhargavaea cecembensis DSE10</name>
    <dbReference type="NCBI Taxonomy" id="1235279"/>
    <lineage>
        <taxon>Bacteria</taxon>
        <taxon>Bacillati</taxon>
        <taxon>Bacillota</taxon>
        <taxon>Bacilli</taxon>
        <taxon>Bacillales</taxon>
        <taxon>Caryophanaceae</taxon>
        <taxon>Bhargavaea</taxon>
    </lineage>
</organism>
<dbReference type="Proteomes" id="UP000011919">
    <property type="component" value="Unassembled WGS sequence"/>
</dbReference>
<proteinExistence type="predicted"/>
<dbReference type="Pfam" id="PF01872">
    <property type="entry name" value="RibD_C"/>
    <property type="match status" value="1"/>
</dbReference>
<reference evidence="2 3" key="1">
    <citation type="journal article" date="2013" name="Genome Announc.">
        <title>Draft Genome Sequence of Bhargavaea cecembensis Strain DSE10T, Isolated from a Deep-Sea Sediment Sample Collected at a Depth of 5,904 m from the Chagos-Laccadive Ridge System in the Indian Ocean.</title>
        <authorList>
            <person name="Shivaji S."/>
            <person name="Ara S."/>
            <person name="Begum Z."/>
            <person name="Ruth M."/>
            <person name="Singh A."/>
            <person name="Kumar Pinnaka A."/>
        </authorList>
    </citation>
    <scope>NUCLEOTIDE SEQUENCE [LARGE SCALE GENOMIC DNA]</scope>
    <source>
        <strain evidence="2 3">DSE10</strain>
    </source>
</reference>
<keyword evidence="3" id="KW-1185">Reference proteome</keyword>
<dbReference type="Gene3D" id="3.40.430.10">
    <property type="entry name" value="Dihydrofolate Reductase, subunit A"/>
    <property type="match status" value="1"/>
</dbReference>
<dbReference type="InterPro" id="IPR050765">
    <property type="entry name" value="Riboflavin_Biosynth_HTPR"/>
</dbReference>
<dbReference type="SUPFAM" id="SSF53597">
    <property type="entry name" value="Dihydrofolate reductase-like"/>
    <property type="match status" value="1"/>
</dbReference>
<evidence type="ECO:0000259" key="1">
    <source>
        <dbReference type="Pfam" id="PF01872"/>
    </source>
</evidence>
<dbReference type="GO" id="GO:0009231">
    <property type="term" value="P:riboflavin biosynthetic process"/>
    <property type="evidence" value="ECO:0007669"/>
    <property type="project" value="InterPro"/>
</dbReference>